<feature type="transmembrane region" description="Helical" evidence="8">
    <location>
        <begin position="287"/>
        <end position="312"/>
    </location>
</feature>
<feature type="transmembrane region" description="Helical" evidence="8">
    <location>
        <begin position="91"/>
        <end position="110"/>
    </location>
</feature>
<evidence type="ECO:0000313" key="10">
    <source>
        <dbReference type="Proteomes" id="UP000267251"/>
    </source>
</evidence>
<dbReference type="GO" id="GO:0005886">
    <property type="term" value="C:plasma membrane"/>
    <property type="evidence" value="ECO:0007669"/>
    <property type="project" value="UniProtKB-SubCell"/>
</dbReference>
<dbReference type="GO" id="GO:0022857">
    <property type="term" value="F:transmembrane transporter activity"/>
    <property type="evidence" value="ECO:0007669"/>
    <property type="project" value="UniProtKB-UniRule"/>
</dbReference>
<dbReference type="Pfam" id="PF04515">
    <property type="entry name" value="Choline_transpo"/>
    <property type="match status" value="1"/>
</dbReference>
<keyword evidence="5 8" id="KW-0812">Transmembrane</keyword>
<evidence type="ECO:0000256" key="4">
    <source>
        <dbReference type="ARBA" id="ARBA00015388"/>
    </source>
</evidence>
<dbReference type="InterPro" id="IPR007603">
    <property type="entry name" value="Choline_transptr-like"/>
</dbReference>
<feature type="transmembrane region" description="Helical" evidence="8">
    <location>
        <begin position="16"/>
        <end position="37"/>
    </location>
</feature>
<dbReference type="Proteomes" id="UP000267251">
    <property type="component" value="Unassembled WGS sequence"/>
</dbReference>
<dbReference type="AlphaFoldDB" id="A0A4P9XYV6"/>
<evidence type="ECO:0000256" key="8">
    <source>
        <dbReference type="RuleBase" id="RU368066"/>
    </source>
</evidence>
<feature type="transmembrane region" description="Helical" evidence="8">
    <location>
        <begin position="67"/>
        <end position="85"/>
    </location>
</feature>
<evidence type="ECO:0000256" key="3">
    <source>
        <dbReference type="ARBA" id="ARBA00007168"/>
    </source>
</evidence>
<name>A0A4P9XYV6_9FUNG</name>
<evidence type="ECO:0000313" key="9">
    <source>
        <dbReference type="EMBL" id="RKP11292.1"/>
    </source>
</evidence>
<evidence type="ECO:0000256" key="1">
    <source>
        <dbReference type="ARBA" id="ARBA00002957"/>
    </source>
</evidence>
<feature type="transmembrane region" description="Helical" evidence="8">
    <location>
        <begin position="131"/>
        <end position="149"/>
    </location>
</feature>
<comment type="similarity">
    <text evidence="3 8">Belongs to the CTL (choline transporter-like) family.</text>
</comment>
<sequence>MGPDQKFDPKPKYQDLWAAVLFVLHLAAFIALAALAIPKGVQKSENSRDGERVDPDSDPLKRHQNNAIIVMICSIVTALVLSFAYLLLSYIVGALSLLFAIVYAVCAWSWRHRIPFATIMLQTVCGVTRKPNSSATYGLFVAALFSFYWTTQVIRNTVHTTVSGVFGVFYFLTGTTQMPSGSVTLSSLKRACTTAFGSICFGSLIIAIVKLIRALLRFAMENSDGIMAFVACIAVCILGCIEGLLEYFTHYAFTQVAVYGKPFCTAAKDTWNMIKDRGVEVLINDNLIGNVLGIGSLLIGFLNAIIALAIIAAVKVEIFHEGGLVLWLLLIAAFVVGLAMMSTAGGVIESGTATTFVCLAEDPMALARTQPELFERIRRTYPDVVQGV</sequence>
<accession>A0A4P9XYV6</accession>
<keyword evidence="10" id="KW-1185">Reference proteome</keyword>
<reference evidence="10" key="1">
    <citation type="journal article" date="2018" name="Nat. Microbiol.">
        <title>Leveraging single-cell genomics to expand the fungal tree of life.</title>
        <authorList>
            <person name="Ahrendt S.R."/>
            <person name="Quandt C.A."/>
            <person name="Ciobanu D."/>
            <person name="Clum A."/>
            <person name="Salamov A."/>
            <person name="Andreopoulos B."/>
            <person name="Cheng J.F."/>
            <person name="Woyke T."/>
            <person name="Pelin A."/>
            <person name="Henrissat B."/>
            <person name="Reynolds N.K."/>
            <person name="Benny G.L."/>
            <person name="Smith M.E."/>
            <person name="James T.Y."/>
            <person name="Grigoriev I.V."/>
        </authorList>
    </citation>
    <scope>NUCLEOTIDE SEQUENCE [LARGE SCALE GENOMIC DNA]</scope>
</reference>
<dbReference type="PANTHER" id="PTHR12385:SF4">
    <property type="entry name" value="PROTEIN PNS1"/>
    <property type="match status" value="1"/>
</dbReference>
<evidence type="ECO:0000256" key="5">
    <source>
        <dbReference type="ARBA" id="ARBA00022692"/>
    </source>
</evidence>
<organism evidence="9 10">
    <name type="scientific">Piptocephalis cylindrospora</name>
    <dbReference type="NCBI Taxonomy" id="1907219"/>
    <lineage>
        <taxon>Eukaryota</taxon>
        <taxon>Fungi</taxon>
        <taxon>Fungi incertae sedis</taxon>
        <taxon>Zoopagomycota</taxon>
        <taxon>Zoopagomycotina</taxon>
        <taxon>Zoopagomycetes</taxon>
        <taxon>Zoopagales</taxon>
        <taxon>Piptocephalidaceae</taxon>
        <taxon>Piptocephalis</taxon>
    </lineage>
</organism>
<comment type="subcellular location">
    <subcellularLocation>
        <location evidence="8">Cell membrane</location>
        <topology evidence="8">Multi-pass membrane protein</topology>
    </subcellularLocation>
    <subcellularLocation>
        <location evidence="2">Membrane</location>
        <topology evidence="2">Multi-pass membrane protein</topology>
    </subcellularLocation>
</comment>
<dbReference type="PANTHER" id="PTHR12385">
    <property type="entry name" value="CHOLINE TRANSPORTER-LIKE (SLC FAMILY 44)"/>
    <property type="match status" value="1"/>
</dbReference>
<keyword evidence="6 8" id="KW-1133">Transmembrane helix</keyword>
<evidence type="ECO:0000256" key="7">
    <source>
        <dbReference type="ARBA" id="ARBA00023136"/>
    </source>
</evidence>
<gene>
    <name evidence="9" type="ORF">BJ684DRAFT_13108</name>
</gene>
<dbReference type="EMBL" id="KZ989036">
    <property type="protein sequence ID" value="RKP11292.1"/>
    <property type="molecule type" value="Genomic_DNA"/>
</dbReference>
<dbReference type="OrthoDB" id="44736at2759"/>
<feature type="transmembrane region" description="Helical" evidence="8">
    <location>
        <begin position="195"/>
        <end position="213"/>
    </location>
</feature>
<protein>
    <recommendedName>
        <fullName evidence="4 8">Protein PNS1</fullName>
    </recommendedName>
</protein>
<comment type="function">
    <text evidence="1 8">Probably involved in transport through the plasma membrane.</text>
</comment>
<evidence type="ECO:0000256" key="6">
    <source>
        <dbReference type="ARBA" id="ARBA00022989"/>
    </source>
</evidence>
<evidence type="ECO:0000256" key="2">
    <source>
        <dbReference type="ARBA" id="ARBA00004141"/>
    </source>
</evidence>
<feature type="transmembrane region" description="Helical" evidence="8">
    <location>
        <begin position="324"/>
        <end position="348"/>
    </location>
</feature>
<proteinExistence type="inferred from homology"/>
<keyword evidence="7 8" id="KW-0472">Membrane</keyword>
<feature type="transmembrane region" description="Helical" evidence="8">
    <location>
        <begin position="225"/>
        <end position="245"/>
    </location>
</feature>